<evidence type="ECO:0000256" key="1">
    <source>
        <dbReference type="SAM" id="MobiDB-lite"/>
    </source>
</evidence>
<keyword evidence="3" id="KW-1185">Reference proteome</keyword>
<accession>A0ABY2HB19</accession>
<evidence type="ECO:0000313" key="2">
    <source>
        <dbReference type="EMBL" id="TFB05164.1"/>
    </source>
</evidence>
<protein>
    <submittedName>
        <fullName evidence="2">Uncharacterized protein</fullName>
    </submittedName>
</protein>
<sequence length="176" mass="19293">MVYQEILDLDLIRARTCRDSPTLRNACRSARSFGISRPPGTTASRQRWLSLGPYEPLTDSRSRNTEPLGSSTINRVEATQYFTYSTDVEGAPYSPEAASPSSYAANRMLITTPLLSSLTRFLIIPSSATVTSGSSMTTSRAFDHLRRAGHHAACDPSAFKSDNRTKQTAVREGLLT</sequence>
<reference evidence="2 3" key="1">
    <citation type="submission" date="2018-01" db="EMBL/GenBank/DDBJ databases">
        <title>Genome characterization of the sugarcane-associated fungus Trichoderma ghanense CCMA-1212 and their application in lignocelulose bioconversion.</title>
        <authorList>
            <person name="Steindorff A.S."/>
            <person name="Mendes T.D."/>
            <person name="Vilela E.S.D."/>
            <person name="Rodrigues D.S."/>
            <person name="Formighieri E.F."/>
            <person name="Melo I.S."/>
            <person name="Favaro L.C.L."/>
        </authorList>
    </citation>
    <scope>NUCLEOTIDE SEQUENCE [LARGE SCALE GENOMIC DNA]</scope>
    <source>
        <strain evidence="2 3">CCMA-1212</strain>
    </source>
</reference>
<name>A0ABY2HB19_9HYPO</name>
<dbReference type="RefSeq" id="XP_073561365.1">
    <property type="nucleotide sequence ID" value="XM_073700546.1"/>
</dbReference>
<evidence type="ECO:0000313" key="3">
    <source>
        <dbReference type="Proteomes" id="UP001642720"/>
    </source>
</evidence>
<gene>
    <name evidence="2" type="ORF">CCMA1212_003190</name>
</gene>
<dbReference type="Proteomes" id="UP001642720">
    <property type="component" value="Unassembled WGS sequence"/>
</dbReference>
<comment type="caution">
    <text evidence="2">The sequence shown here is derived from an EMBL/GenBank/DDBJ whole genome shotgun (WGS) entry which is preliminary data.</text>
</comment>
<dbReference type="GeneID" id="300574996"/>
<dbReference type="EMBL" id="PPTA01000003">
    <property type="protein sequence ID" value="TFB05164.1"/>
    <property type="molecule type" value="Genomic_DNA"/>
</dbReference>
<feature type="region of interest" description="Disordered" evidence="1">
    <location>
        <begin position="156"/>
        <end position="176"/>
    </location>
</feature>
<organism evidence="2 3">
    <name type="scientific">Trichoderma ghanense</name>
    <dbReference type="NCBI Taxonomy" id="65468"/>
    <lineage>
        <taxon>Eukaryota</taxon>
        <taxon>Fungi</taxon>
        <taxon>Dikarya</taxon>
        <taxon>Ascomycota</taxon>
        <taxon>Pezizomycotina</taxon>
        <taxon>Sordariomycetes</taxon>
        <taxon>Hypocreomycetidae</taxon>
        <taxon>Hypocreales</taxon>
        <taxon>Hypocreaceae</taxon>
        <taxon>Trichoderma</taxon>
    </lineage>
</organism>
<proteinExistence type="predicted"/>
<feature type="region of interest" description="Disordered" evidence="1">
    <location>
        <begin position="34"/>
        <end position="69"/>
    </location>
</feature>